<feature type="region of interest" description="Disordered" evidence="1">
    <location>
        <begin position="1"/>
        <end position="31"/>
    </location>
</feature>
<dbReference type="EMBL" id="JAUUTY010000005">
    <property type="protein sequence ID" value="KAK1628607.1"/>
    <property type="molecule type" value="Genomic_DNA"/>
</dbReference>
<dbReference type="Proteomes" id="UP001231189">
    <property type="component" value="Unassembled WGS sequence"/>
</dbReference>
<protein>
    <recommendedName>
        <fullName evidence="2">Reverse transcriptase domain-containing protein</fullName>
    </recommendedName>
</protein>
<evidence type="ECO:0000259" key="2">
    <source>
        <dbReference type="PROSITE" id="PS50878"/>
    </source>
</evidence>
<evidence type="ECO:0000313" key="4">
    <source>
        <dbReference type="Proteomes" id="UP001231189"/>
    </source>
</evidence>
<gene>
    <name evidence="3" type="ORF">QYE76_002922</name>
</gene>
<sequence length="494" mass="54995">MPHQNPEPPWLQHHRPGQAVLPGRGRGGTAGLRQGGCHVARGGRPPAGEERPIVPTGLLTSARSGGRRRCRWRRAAGGLALHEISHELRVKKFKAILLKLDFEKAYDRVNWDFLREVLLRKGFSGMVVHRLMQLVIGGQTAVNVNGEIGPYFRNARGVRQGDPLSPILFDFMADSLAAILSRAREAGHIQGVVPHLIPGEVTHLQYADDTMILIEPSQLGIANLKFILLCFENMSGLKINFDKSEAIVTGVSKEEQCRVATALNCKLGSFPFRYLGLPMSDRRLTVADWFFLTEKVGHRVDPWQGLYLTSAGRLELTNSCLSSLPMFAMGLYLLYDSTHGAMNTTRGRFFWEGVGNKRKYHMVDWATVCRPKENPSKEIFSELDEINARGPILPRSFQKTEESTKWGHEVARGRRRGPTLGCAACLWALASPPTYPSAYLKPSSRNPVRATIRKTFREPPPPIPSRGIQEITSGTLPEGIHLPEDSTPPWSPPE</sequence>
<dbReference type="PROSITE" id="PS50878">
    <property type="entry name" value="RT_POL"/>
    <property type="match status" value="1"/>
</dbReference>
<feature type="region of interest" description="Disordered" evidence="1">
    <location>
        <begin position="455"/>
        <end position="494"/>
    </location>
</feature>
<name>A0AAD8VYR2_LOLMU</name>
<dbReference type="Pfam" id="PF00078">
    <property type="entry name" value="RVT_1"/>
    <property type="match status" value="1"/>
</dbReference>
<evidence type="ECO:0000256" key="1">
    <source>
        <dbReference type="SAM" id="MobiDB-lite"/>
    </source>
</evidence>
<dbReference type="InterPro" id="IPR000477">
    <property type="entry name" value="RT_dom"/>
</dbReference>
<dbReference type="CDD" id="cd01650">
    <property type="entry name" value="RT_nLTR_like"/>
    <property type="match status" value="1"/>
</dbReference>
<dbReference type="PANTHER" id="PTHR33116:SF87">
    <property type="entry name" value="OS01G0158850 PROTEIN"/>
    <property type="match status" value="1"/>
</dbReference>
<proteinExistence type="predicted"/>
<organism evidence="3 4">
    <name type="scientific">Lolium multiflorum</name>
    <name type="common">Italian ryegrass</name>
    <name type="synonym">Lolium perenne subsp. multiflorum</name>
    <dbReference type="NCBI Taxonomy" id="4521"/>
    <lineage>
        <taxon>Eukaryota</taxon>
        <taxon>Viridiplantae</taxon>
        <taxon>Streptophyta</taxon>
        <taxon>Embryophyta</taxon>
        <taxon>Tracheophyta</taxon>
        <taxon>Spermatophyta</taxon>
        <taxon>Magnoliopsida</taxon>
        <taxon>Liliopsida</taxon>
        <taxon>Poales</taxon>
        <taxon>Poaceae</taxon>
        <taxon>BOP clade</taxon>
        <taxon>Pooideae</taxon>
        <taxon>Poodae</taxon>
        <taxon>Poeae</taxon>
        <taxon>Poeae Chloroplast Group 2 (Poeae type)</taxon>
        <taxon>Loliodinae</taxon>
        <taxon>Loliinae</taxon>
        <taxon>Lolium</taxon>
    </lineage>
</organism>
<accession>A0AAD8VYR2</accession>
<reference evidence="3" key="1">
    <citation type="submission" date="2023-07" db="EMBL/GenBank/DDBJ databases">
        <title>A chromosome-level genome assembly of Lolium multiflorum.</title>
        <authorList>
            <person name="Chen Y."/>
            <person name="Copetti D."/>
            <person name="Kolliker R."/>
            <person name="Studer B."/>
        </authorList>
    </citation>
    <scope>NUCLEOTIDE SEQUENCE</scope>
    <source>
        <strain evidence="3">02402/16</strain>
        <tissue evidence="3">Leaf</tissue>
    </source>
</reference>
<comment type="caution">
    <text evidence="3">The sequence shown here is derived from an EMBL/GenBank/DDBJ whole genome shotgun (WGS) entry which is preliminary data.</text>
</comment>
<keyword evidence="4" id="KW-1185">Reference proteome</keyword>
<feature type="domain" description="Reverse transcriptase" evidence="2">
    <location>
        <begin position="1"/>
        <end position="279"/>
    </location>
</feature>
<dbReference type="AlphaFoldDB" id="A0AAD8VYR2"/>
<dbReference type="PANTHER" id="PTHR33116">
    <property type="entry name" value="REVERSE TRANSCRIPTASE ZINC-BINDING DOMAIN-CONTAINING PROTEIN-RELATED-RELATED"/>
    <property type="match status" value="1"/>
</dbReference>
<evidence type="ECO:0000313" key="3">
    <source>
        <dbReference type="EMBL" id="KAK1628607.1"/>
    </source>
</evidence>
<dbReference type="SUPFAM" id="SSF56672">
    <property type="entry name" value="DNA/RNA polymerases"/>
    <property type="match status" value="1"/>
</dbReference>
<dbReference type="InterPro" id="IPR043502">
    <property type="entry name" value="DNA/RNA_pol_sf"/>
</dbReference>